<dbReference type="HOGENOM" id="CLU_576056_0_0_14"/>
<accession>S5LZT0</accession>
<feature type="transmembrane region" description="Helical" evidence="2">
    <location>
        <begin position="313"/>
        <end position="333"/>
    </location>
</feature>
<feature type="transmembrane region" description="Helical" evidence="2">
    <location>
        <begin position="394"/>
        <end position="416"/>
    </location>
</feature>
<dbReference type="STRING" id="1276220.STAIW_v1c05900"/>
<evidence type="ECO:0000313" key="4">
    <source>
        <dbReference type="Proteomes" id="UP000014984"/>
    </source>
</evidence>
<dbReference type="Proteomes" id="UP000014984">
    <property type="component" value="Chromosome"/>
</dbReference>
<evidence type="ECO:0000313" key="3">
    <source>
        <dbReference type="EMBL" id="AGR41212.1"/>
    </source>
</evidence>
<name>S5LZT0_9MOLU</name>
<feature type="region of interest" description="Disordered" evidence="1">
    <location>
        <begin position="140"/>
        <end position="168"/>
    </location>
</feature>
<feature type="compositionally biased region" description="Basic and acidic residues" evidence="1">
    <location>
        <begin position="147"/>
        <end position="160"/>
    </location>
</feature>
<proteinExistence type="predicted"/>
<sequence length="480" mass="55172">MEANKIYQNSITTLANLIKNEKLRTNLLYLIELKTQSIQIINNLLVLELEHECTFKDKKWSAIFGKSLVNILKEKIKFEKQDNKSLEDILSDIVFFQTYCFNNLQVSRDELTNESFEITEDFVKENSKITEELKAKYGETVTPEPEVVDKQKEKPNDKKSNKTAGAGIGGGPIPGFNSQFNNTFTQNGNLPLHPLQDQRFYPYNGKPKYMKYFKWGLGVSLILSALFYFVISLFITFDYFTINKDTLNGLSSVDQTVLEKFTSIKWTLSNSIYSSGANGIFGIIILILMVLMIGWIVYTIVQPPKIYKEKFMIPGMTLVVPSMFIFMMIFSFLNGFKFLFGTDIQLSVLASYFGNEILGKEGDALNTWANENKAWLTELSSLLDGELNFTLLRVLLWLFFISLIASGVIIVLILILNPKIDRQKLSFANEEYQKMITAAMQGQKYEIDSSIYEPQDEIDAFNEELKNRQEKKKYDQEDEQ</sequence>
<evidence type="ECO:0000256" key="2">
    <source>
        <dbReference type="SAM" id="Phobius"/>
    </source>
</evidence>
<organism evidence="3 4">
    <name type="scientific">Spiroplasma taiwanense CT-1</name>
    <dbReference type="NCBI Taxonomy" id="1276220"/>
    <lineage>
        <taxon>Bacteria</taxon>
        <taxon>Bacillati</taxon>
        <taxon>Mycoplasmatota</taxon>
        <taxon>Mollicutes</taxon>
        <taxon>Entomoplasmatales</taxon>
        <taxon>Spiroplasmataceae</taxon>
        <taxon>Spiroplasma</taxon>
    </lineage>
</organism>
<dbReference type="EMBL" id="CP005074">
    <property type="protein sequence ID" value="AGR41212.1"/>
    <property type="molecule type" value="Genomic_DNA"/>
</dbReference>
<keyword evidence="4" id="KW-1185">Reference proteome</keyword>
<keyword evidence="2" id="KW-1133">Transmembrane helix</keyword>
<evidence type="ECO:0000256" key="1">
    <source>
        <dbReference type="SAM" id="MobiDB-lite"/>
    </source>
</evidence>
<protein>
    <recommendedName>
        <fullName evidence="5">Transmembrane protein</fullName>
    </recommendedName>
</protein>
<feature type="transmembrane region" description="Helical" evidence="2">
    <location>
        <begin position="280"/>
        <end position="301"/>
    </location>
</feature>
<evidence type="ECO:0008006" key="5">
    <source>
        <dbReference type="Google" id="ProtNLM"/>
    </source>
</evidence>
<dbReference type="OrthoDB" id="392088at2"/>
<keyword evidence="2" id="KW-0472">Membrane</keyword>
<feature type="transmembrane region" description="Helical" evidence="2">
    <location>
        <begin position="215"/>
        <end position="237"/>
    </location>
</feature>
<dbReference type="AlphaFoldDB" id="S5LZT0"/>
<dbReference type="RefSeq" id="WP_020834351.1">
    <property type="nucleotide sequence ID" value="NC_021846.1"/>
</dbReference>
<reference evidence="3 4" key="1">
    <citation type="journal article" date="2013" name="Genome Biol. Evol.">
        <title>Comparison of metabolic capacities and inference of gene content evolution in mosquito-associated Spiroplasma diminutum and S. taiwanense.</title>
        <authorList>
            <person name="Lo W.S."/>
            <person name="Ku C."/>
            <person name="Chen L.L."/>
            <person name="Chang T.H."/>
            <person name="Kuo C.H."/>
        </authorList>
    </citation>
    <scope>NUCLEOTIDE SEQUENCE [LARGE SCALE GENOMIC DNA]</scope>
    <source>
        <strain evidence="3">CT-1</strain>
    </source>
</reference>
<dbReference type="PATRIC" id="fig|1276220.3.peg.601"/>
<keyword evidence="2" id="KW-0812">Transmembrane</keyword>
<dbReference type="eggNOG" id="ENOG5033XMI">
    <property type="taxonomic scope" value="Bacteria"/>
</dbReference>
<gene>
    <name evidence="3" type="ORF">STAIW_v1c05900</name>
</gene>
<dbReference type="KEGG" id="stai:STAIW_v1c05900"/>